<protein>
    <recommendedName>
        <fullName evidence="2">Protein kinase domain-containing protein</fullName>
    </recommendedName>
</protein>
<dbReference type="PROSITE" id="PS00108">
    <property type="entry name" value="PROTEIN_KINASE_ST"/>
    <property type="match status" value="1"/>
</dbReference>
<evidence type="ECO:0000256" key="1">
    <source>
        <dbReference type="SAM" id="Coils"/>
    </source>
</evidence>
<dbReference type="SMART" id="SM00220">
    <property type="entry name" value="S_TKc"/>
    <property type="match status" value="1"/>
</dbReference>
<sequence length="981" mass="113669">MKHLRETRKSLLKFKLDIKKFKKIKKIKSGGFGSVYKVENEDTKQILAAKTLKDHRIGDKYDRMAQREIEVMIKCKHPTIIKFYGYSLKDFHDENNVTIFMELAENGSLADLIKKSRKGLMDALFTNTQKQIILIGIAYGMMYLHKHRIFHRDLKPDNILLDNNYYPHITDFGLSKFYDSAYIISQSDYCGTCIYMAPEILVSSDNISIKADVYSFGILMYEVVTDSPPYPLYEEGKMHIFQFSRQVADENYRPTIPSFVKGGIKNLMEKCWSKDPDERPTFEQIFKMLAYNQNPDDDIAHFEGTKTDTNDYYLSDVKFKDISEYIEEIESPESHENFIDELTVMEIIDDMINPLREKNKELMNKITDLKNEKNALAIQFDNFQREHDAIKNQVDNLQNEKDNLLNQITDLQSEKVLLSNQVNALQNENDEIKNQISELQSTKDNLSNQINDLQNENNRIKSQFIEIQNENNQIKNQFIDLQNEKDQIKSQVDVLQNENDEIKNQISELQSTKDNPSNQINDLQNENNQIKSQFTELQNENNRIKSQFIEIQNEKDQIKNQFIDLQNEKDQIKSQVDVLQNENDEIKNQISELQSTKDNPSNQINDLQNENNQIKSQFTELQNENNQIKKKLLLTERKLKKVIDIQNGVECIMLTSKEETGDINIDQFNKFTLDKQQSIIFNLSEGIQMSQYFQKINELLLYLMKTPPIKEPIFFIASDDTSQLMNKIDKEEKIYILSLATESLYQNNLLNSDYFNDILSKFNEAIIEVKYGSKLFSSIFSTLLSKSERNNKIKISILITSGIKAAKPFISFNNRIYSLRFASLSKVNLPILVFPNLTYVTVPSSVTEICESAFEECIKLKLIKIPCSVKTIGICAFKRCKSLKQIIFCGPSSLNTIKEGAFRMCESLIQVDIPYPVNTLGFAAFRDCTKLEKVSIPSSVKEISSECFGNCFSLSQVLIFKDTHIKENSFPNINNILKPYN</sequence>
<dbReference type="SUPFAM" id="SSF90257">
    <property type="entry name" value="Myosin rod fragments"/>
    <property type="match status" value="1"/>
</dbReference>
<proteinExistence type="predicted"/>
<feature type="domain" description="Protein kinase" evidence="2">
    <location>
        <begin position="21"/>
        <end position="291"/>
    </location>
</feature>
<dbReference type="InterPro" id="IPR001245">
    <property type="entry name" value="Ser-Thr/Tyr_kinase_cat_dom"/>
</dbReference>
<accession>A0ABR2HYV5</accession>
<dbReference type="InterPro" id="IPR026906">
    <property type="entry name" value="LRR_5"/>
</dbReference>
<comment type="caution">
    <text evidence="3">The sequence shown here is derived from an EMBL/GenBank/DDBJ whole genome shotgun (WGS) entry which is preliminary data.</text>
</comment>
<dbReference type="PRINTS" id="PR00109">
    <property type="entry name" value="TYRKINASE"/>
</dbReference>
<dbReference type="InterPro" id="IPR000719">
    <property type="entry name" value="Prot_kinase_dom"/>
</dbReference>
<name>A0ABR2HYV5_9EUKA</name>
<keyword evidence="4" id="KW-1185">Reference proteome</keyword>
<dbReference type="InterPro" id="IPR051681">
    <property type="entry name" value="Ser/Thr_Kinases-Pseudokinases"/>
</dbReference>
<gene>
    <name evidence="3" type="ORF">M9Y10_016975</name>
</gene>
<dbReference type="Proteomes" id="UP001470230">
    <property type="component" value="Unassembled WGS sequence"/>
</dbReference>
<dbReference type="CDD" id="cd13999">
    <property type="entry name" value="STKc_MAP3K-like"/>
    <property type="match status" value="1"/>
</dbReference>
<dbReference type="Pfam" id="PF13306">
    <property type="entry name" value="LRR_5"/>
    <property type="match status" value="1"/>
</dbReference>
<dbReference type="PANTHER" id="PTHR44329">
    <property type="entry name" value="SERINE/THREONINE-PROTEIN KINASE TNNI3K-RELATED"/>
    <property type="match status" value="1"/>
</dbReference>
<dbReference type="Gene3D" id="1.10.510.10">
    <property type="entry name" value="Transferase(Phosphotransferase) domain 1"/>
    <property type="match status" value="1"/>
</dbReference>
<keyword evidence="1" id="KW-0175">Coiled coil</keyword>
<dbReference type="PROSITE" id="PS50011">
    <property type="entry name" value="PROTEIN_KINASE_DOM"/>
    <property type="match status" value="1"/>
</dbReference>
<dbReference type="EMBL" id="JAPFFF010000021">
    <property type="protein sequence ID" value="KAK8854413.1"/>
    <property type="molecule type" value="Genomic_DNA"/>
</dbReference>
<evidence type="ECO:0000259" key="2">
    <source>
        <dbReference type="PROSITE" id="PS50011"/>
    </source>
</evidence>
<feature type="coiled-coil region" evidence="1">
    <location>
        <begin position="352"/>
        <end position="638"/>
    </location>
</feature>
<dbReference type="InterPro" id="IPR008271">
    <property type="entry name" value="Ser/Thr_kinase_AS"/>
</dbReference>
<evidence type="ECO:0000313" key="3">
    <source>
        <dbReference type="EMBL" id="KAK8854413.1"/>
    </source>
</evidence>
<dbReference type="Gene3D" id="1.20.5.1000">
    <property type="entry name" value="arf6 gtpase in complex with a specific effector, jip4"/>
    <property type="match status" value="1"/>
</dbReference>
<evidence type="ECO:0000313" key="4">
    <source>
        <dbReference type="Proteomes" id="UP001470230"/>
    </source>
</evidence>
<reference evidence="3 4" key="1">
    <citation type="submission" date="2024-04" db="EMBL/GenBank/DDBJ databases">
        <title>Tritrichomonas musculus Genome.</title>
        <authorList>
            <person name="Alves-Ferreira E."/>
            <person name="Grigg M."/>
            <person name="Lorenzi H."/>
            <person name="Galac M."/>
        </authorList>
    </citation>
    <scope>NUCLEOTIDE SEQUENCE [LARGE SCALE GENOMIC DNA]</scope>
    <source>
        <strain evidence="3 4">EAF2021</strain>
    </source>
</reference>
<dbReference type="Gene3D" id="6.10.250.3110">
    <property type="match status" value="2"/>
</dbReference>
<dbReference type="InterPro" id="IPR032675">
    <property type="entry name" value="LRR_dom_sf"/>
</dbReference>
<dbReference type="Pfam" id="PF00069">
    <property type="entry name" value="Pkinase"/>
    <property type="match status" value="1"/>
</dbReference>
<dbReference type="SUPFAM" id="SSF52058">
    <property type="entry name" value="L domain-like"/>
    <property type="match status" value="1"/>
</dbReference>
<dbReference type="Gene3D" id="3.80.10.10">
    <property type="entry name" value="Ribonuclease Inhibitor"/>
    <property type="match status" value="1"/>
</dbReference>
<dbReference type="SUPFAM" id="SSF56112">
    <property type="entry name" value="Protein kinase-like (PK-like)"/>
    <property type="match status" value="1"/>
</dbReference>
<dbReference type="PANTHER" id="PTHR44329:SF214">
    <property type="entry name" value="PROTEIN KINASE DOMAIN-CONTAINING PROTEIN"/>
    <property type="match status" value="1"/>
</dbReference>
<organism evidence="3 4">
    <name type="scientific">Tritrichomonas musculus</name>
    <dbReference type="NCBI Taxonomy" id="1915356"/>
    <lineage>
        <taxon>Eukaryota</taxon>
        <taxon>Metamonada</taxon>
        <taxon>Parabasalia</taxon>
        <taxon>Tritrichomonadida</taxon>
        <taxon>Tritrichomonadidae</taxon>
        <taxon>Tritrichomonas</taxon>
    </lineage>
</organism>
<dbReference type="InterPro" id="IPR011009">
    <property type="entry name" value="Kinase-like_dom_sf"/>
</dbReference>